<dbReference type="Proteomes" id="UP001633002">
    <property type="component" value="Unassembled WGS sequence"/>
</dbReference>
<feature type="compositionally biased region" description="Basic and acidic residues" evidence="7">
    <location>
        <begin position="267"/>
        <end position="286"/>
    </location>
</feature>
<evidence type="ECO:0000259" key="9">
    <source>
        <dbReference type="PROSITE" id="PS51633"/>
    </source>
</evidence>
<feature type="compositionally biased region" description="Polar residues" evidence="7">
    <location>
        <begin position="676"/>
        <end position="689"/>
    </location>
</feature>
<dbReference type="PROSITE" id="PS51633">
    <property type="entry name" value="CXC"/>
    <property type="match status" value="1"/>
</dbReference>
<reference evidence="10 11" key="1">
    <citation type="submission" date="2024-09" db="EMBL/GenBank/DDBJ databases">
        <title>Chromosome-scale assembly of Riccia sorocarpa.</title>
        <authorList>
            <person name="Paukszto L."/>
        </authorList>
    </citation>
    <scope>NUCLEOTIDE SEQUENCE [LARGE SCALE GENOMIC DNA]</scope>
    <source>
        <strain evidence="10">LP-2024</strain>
        <tissue evidence="10">Aerial parts of the thallus</tissue>
    </source>
</reference>
<gene>
    <name evidence="10" type="ORF">R1sor_003347</name>
</gene>
<feature type="region of interest" description="Disordered" evidence="7">
    <location>
        <begin position="359"/>
        <end position="380"/>
    </location>
</feature>
<dbReference type="SMART" id="SM01114">
    <property type="entry name" value="CXC"/>
    <property type="match status" value="1"/>
</dbReference>
<feature type="compositionally biased region" description="Basic and acidic residues" evidence="7">
    <location>
        <begin position="495"/>
        <end position="507"/>
    </location>
</feature>
<feature type="domain" description="SET" evidence="8">
    <location>
        <begin position="1053"/>
        <end position="1168"/>
    </location>
</feature>
<dbReference type="Pfam" id="PF18264">
    <property type="entry name" value="preSET_CXC"/>
    <property type="match status" value="1"/>
</dbReference>
<dbReference type="GO" id="GO:0005634">
    <property type="term" value="C:nucleus"/>
    <property type="evidence" value="ECO:0007669"/>
    <property type="project" value="UniProtKB-ARBA"/>
</dbReference>
<dbReference type="InterPro" id="IPR001214">
    <property type="entry name" value="SET_dom"/>
</dbReference>
<keyword evidence="5" id="KW-0804">Transcription</keyword>
<dbReference type="Gene3D" id="2.170.270.10">
    <property type="entry name" value="SET domain"/>
    <property type="match status" value="1"/>
</dbReference>
<dbReference type="SUPFAM" id="SSF82199">
    <property type="entry name" value="SET domain"/>
    <property type="match status" value="1"/>
</dbReference>
<dbReference type="GO" id="GO:0032259">
    <property type="term" value="P:methylation"/>
    <property type="evidence" value="ECO:0007669"/>
    <property type="project" value="UniProtKB-KW"/>
</dbReference>
<dbReference type="SMART" id="SM00317">
    <property type="entry name" value="SET"/>
    <property type="match status" value="1"/>
</dbReference>
<accession>A0ABD3H4P7</accession>
<feature type="compositionally biased region" description="Low complexity" evidence="7">
    <location>
        <begin position="359"/>
        <end position="378"/>
    </location>
</feature>
<evidence type="ECO:0000256" key="5">
    <source>
        <dbReference type="ARBA" id="ARBA00023163"/>
    </source>
</evidence>
<evidence type="ECO:0008006" key="12">
    <source>
        <dbReference type="Google" id="ProtNLM"/>
    </source>
</evidence>
<feature type="region of interest" description="Disordered" evidence="7">
    <location>
        <begin position="632"/>
        <end position="713"/>
    </location>
</feature>
<dbReference type="PROSITE" id="PS50280">
    <property type="entry name" value="SET"/>
    <property type="match status" value="1"/>
</dbReference>
<keyword evidence="1" id="KW-0489">Methyltransferase</keyword>
<dbReference type="InterPro" id="IPR045318">
    <property type="entry name" value="EZH1/2-like"/>
</dbReference>
<keyword evidence="4" id="KW-0805">Transcription regulation</keyword>
<evidence type="ECO:0000256" key="3">
    <source>
        <dbReference type="ARBA" id="ARBA00022691"/>
    </source>
</evidence>
<keyword evidence="2" id="KW-0808">Transferase</keyword>
<comment type="caution">
    <text evidence="10">The sequence shown here is derived from an EMBL/GenBank/DDBJ whole genome shotgun (WGS) entry which is preliminary data.</text>
</comment>
<feature type="region of interest" description="Disordered" evidence="7">
    <location>
        <begin position="1178"/>
        <end position="1204"/>
    </location>
</feature>
<dbReference type="AlphaFoldDB" id="A0ABD3H4P7"/>
<feature type="domain" description="CXC" evidence="9">
    <location>
        <begin position="937"/>
        <end position="1036"/>
    </location>
</feature>
<evidence type="ECO:0000313" key="10">
    <source>
        <dbReference type="EMBL" id="KAL3685325.1"/>
    </source>
</evidence>
<feature type="compositionally biased region" description="Polar residues" evidence="7">
    <location>
        <begin position="1193"/>
        <end position="1204"/>
    </location>
</feature>
<feature type="compositionally biased region" description="Basic and acidic residues" evidence="7">
    <location>
        <begin position="1178"/>
        <end position="1192"/>
    </location>
</feature>
<keyword evidence="3" id="KW-0949">S-adenosyl-L-methionine</keyword>
<sequence>MEKSDDEELGKESWLQKLEITVAKLKHKVQSNRNSAIIDKIESNKVKLLQYTSRLNDYTKRWAEKLPQESLSKHQRVVMPSEGGDEKEDGFPAAIPVIVGSNQSKNIRAVKLPVQQNVPPYTTWIYIDRNQRMTEDQSVQGRRRIYYDPVGNETLIASDSEEEEIEEEEVKHEFSKGEDYVIWMTIQECGVDERAFEHISEALDVNCDEVQARYVMMATDGDKQAEFEAHGKDIHTKVIISPSGRRKVTRDQGRTTFKQAPGGLEAELPHKHGEAGQPGKSDEKKENMKAKDLVAAMDSFDNLFCRRCLVFDCRLHGCSQPLVHPSERQPPLATPDADSLEPCGRYCYKLIRKASTTQASTSLSRASSSSKLCGTSSSMDDFEKERATKRQRILEEEPSWSVDMEVDSRDEIVSPVGETALKRQTESSVCADPELTDESLAEAGKEFVENGHAPDSPKGTTKLVVTVNSVKKLARSLSRKGTDEKGLLNGSSLGVKKDRNAADKRVGNSELESEDESSRTEKRTEKAAKIAAEFHRVHDTAVASEDDVVFLYETTKRSQKKQSRITAPSNGHDINQVQNGLSEQLQLKLKFVELENGEPKALNGCRDSREKISEKTVCEISTYASQVLNIQHQLPTDDSKRKEDRCSKDKDSRKGSGKLARKLRKSTEVLPDSVEINPSQIEAGNSRDVQPQKEEKTRKTASQKLARSSRNSIVQNFSAQHQRVLMQMEQKREAEEKDEINQQEMASTRVNKSQNLGLITIDQSHVANTSTDGDGASIPTESKRLGKHGRPPDTCKPKRAERRQDGTPVKPLSVIDVSEEFSESHVAETSSVDNWTPLEKGLYEKGLQIFGRSSCTLARTILKGCKTCAEIADYINAHEKAAVRAVEAGSRQFADSLGCVTDWDNEIKRARAKFFGKKKGSRRLKFTLKSAGQSAVRKRLNNGKDLVCRQYTPCGCLFSCGKQCPCQLNGTCCEKYCGCAKSCKNRFRGCHCAKSQCCSRQCPCFAAGRECDPDVCRNCWIGCGDGKLVYPQQPEEKEQYTCHNMKLLLKQQQRVLLSRSDVAGWGAFLRNTVNKHEYLGEYTGELISHREADKRGKIYDRENSSFLFNLNDQYVLDACRKGDKLKFANHSPSPNCYAKVIMVAGDHRVGIFAKERIMAGEELFYDYRYEADRAPTWAKRNDDVANGKKEDTGSSSGRGTKQAS</sequence>
<dbReference type="PANTHER" id="PTHR45747">
    <property type="entry name" value="HISTONE-LYSINE N-METHYLTRANSFERASE E(Z)"/>
    <property type="match status" value="1"/>
</dbReference>
<dbReference type="InterPro" id="IPR033467">
    <property type="entry name" value="Tesmin/TSO1-like_CXC"/>
</dbReference>
<dbReference type="CDD" id="cd10519">
    <property type="entry name" value="SET_EZH"/>
    <property type="match status" value="1"/>
</dbReference>
<dbReference type="PANTHER" id="PTHR45747:SF4">
    <property type="entry name" value="HISTONE-LYSINE N-METHYLTRANSFERASE E(Z)"/>
    <property type="match status" value="1"/>
</dbReference>
<feature type="region of interest" description="Disordered" evidence="7">
    <location>
        <begin position="243"/>
        <end position="286"/>
    </location>
</feature>
<dbReference type="FunFam" id="2.170.270.10:FF:000001">
    <property type="entry name" value="Putative histone-lysine N-methyltransferase EZH2"/>
    <property type="match status" value="1"/>
</dbReference>
<feature type="compositionally biased region" description="Basic residues" evidence="7">
    <location>
        <begin position="655"/>
        <end position="664"/>
    </location>
</feature>
<evidence type="ECO:0000313" key="11">
    <source>
        <dbReference type="Proteomes" id="UP001633002"/>
    </source>
</evidence>
<feature type="compositionally biased region" description="Basic and acidic residues" evidence="7">
    <location>
        <begin position="790"/>
        <end position="805"/>
    </location>
</feature>
<dbReference type="Pfam" id="PF25996">
    <property type="entry name" value="HTH_CLF_N"/>
    <property type="match status" value="1"/>
</dbReference>
<dbReference type="GO" id="GO:0140951">
    <property type="term" value="F:histone H3K27 trimethyltransferase activity"/>
    <property type="evidence" value="ECO:0007669"/>
    <property type="project" value="UniProtKB-EC"/>
</dbReference>
<comment type="catalytic activity">
    <reaction evidence="6">
        <text>L-lysyl(27)-[histone H3] + 3 S-adenosyl-L-methionine = N(6),N(6),N(6)-trimethyl-L-lysyl(27)-[histone H3] + 3 S-adenosyl-L-homocysteine + 3 H(+)</text>
        <dbReference type="Rhea" id="RHEA:60292"/>
        <dbReference type="Rhea" id="RHEA-COMP:15535"/>
        <dbReference type="Rhea" id="RHEA-COMP:15548"/>
        <dbReference type="ChEBI" id="CHEBI:15378"/>
        <dbReference type="ChEBI" id="CHEBI:29969"/>
        <dbReference type="ChEBI" id="CHEBI:57856"/>
        <dbReference type="ChEBI" id="CHEBI:59789"/>
        <dbReference type="ChEBI" id="CHEBI:61961"/>
        <dbReference type="EC" id="2.1.1.356"/>
    </reaction>
</comment>
<feature type="region of interest" description="Disordered" evidence="7">
    <location>
        <begin position="475"/>
        <end position="524"/>
    </location>
</feature>
<organism evidence="10 11">
    <name type="scientific">Riccia sorocarpa</name>
    <dbReference type="NCBI Taxonomy" id="122646"/>
    <lineage>
        <taxon>Eukaryota</taxon>
        <taxon>Viridiplantae</taxon>
        <taxon>Streptophyta</taxon>
        <taxon>Embryophyta</taxon>
        <taxon>Marchantiophyta</taxon>
        <taxon>Marchantiopsida</taxon>
        <taxon>Marchantiidae</taxon>
        <taxon>Marchantiales</taxon>
        <taxon>Ricciaceae</taxon>
        <taxon>Riccia</taxon>
    </lineage>
</organism>
<dbReference type="InterPro" id="IPR026489">
    <property type="entry name" value="CXC_dom"/>
</dbReference>
<dbReference type="EMBL" id="JBJQOH010000006">
    <property type="protein sequence ID" value="KAL3685325.1"/>
    <property type="molecule type" value="Genomic_DNA"/>
</dbReference>
<dbReference type="InterPro" id="IPR046341">
    <property type="entry name" value="SET_dom_sf"/>
</dbReference>
<feature type="compositionally biased region" description="Basic and acidic residues" evidence="7">
    <location>
        <begin position="635"/>
        <end position="654"/>
    </location>
</feature>
<name>A0ABD3H4P7_9MARC</name>
<evidence type="ECO:0000256" key="4">
    <source>
        <dbReference type="ARBA" id="ARBA00023015"/>
    </source>
</evidence>
<dbReference type="InterPro" id="IPR041355">
    <property type="entry name" value="Pre-SET_CXC"/>
</dbReference>
<evidence type="ECO:0000256" key="2">
    <source>
        <dbReference type="ARBA" id="ARBA00022679"/>
    </source>
</evidence>
<feature type="region of interest" description="Disordered" evidence="7">
    <location>
        <begin position="767"/>
        <end position="809"/>
    </location>
</feature>
<dbReference type="PROSITE" id="PS51576">
    <property type="entry name" value="SAM_MT43_EZ"/>
    <property type="match status" value="1"/>
</dbReference>
<evidence type="ECO:0000259" key="8">
    <source>
        <dbReference type="PROSITE" id="PS50280"/>
    </source>
</evidence>
<evidence type="ECO:0000256" key="7">
    <source>
        <dbReference type="SAM" id="MobiDB-lite"/>
    </source>
</evidence>
<evidence type="ECO:0000256" key="6">
    <source>
        <dbReference type="ARBA" id="ARBA00048568"/>
    </source>
</evidence>
<keyword evidence="11" id="KW-1185">Reference proteome</keyword>
<dbReference type="InterPro" id="IPR025778">
    <property type="entry name" value="Hist-Lys_N-MeTrfase_plant"/>
</dbReference>
<dbReference type="InterPro" id="IPR058609">
    <property type="entry name" value="HTH_CLF-like"/>
</dbReference>
<dbReference type="Pfam" id="PF00856">
    <property type="entry name" value="SET"/>
    <property type="match status" value="1"/>
</dbReference>
<proteinExistence type="predicted"/>
<evidence type="ECO:0000256" key="1">
    <source>
        <dbReference type="ARBA" id="ARBA00022603"/>
    </source>
</evidence>
<protein>
    <recommendedName>
        <fullName evidence="12">[Histone H3]-lysine(27) N-trimethyltransferase</fullName>
    </recommendedName>
</protein>
<feature type="compositionally biased region" description="Polar residues" evidence="7">
    <location>
        <begin position="700"/>
        <end position="713"/>
    </location>
</feature>